<dbReference type="InterPro" id="IPR013783">
    <property type="entry name" value="Ig-like_fold"/>
</dbReference>
<feature type="chain" id="PRO_5046248143" evidence="1">
    <location>
        <begin position="20"/>
        <end position="2087"/>
    </location>
</feature>
<dbReference type="EMBL" id="CP071090">
    <property type="protein sequence ID" value="QSQ25269.1"/>
    <property type="molecule type" value="Genomic_DNA"/>
</dbReference>
<dbReference type="Gene3D" id="2.60.40.10">
    <property type="entry name" value="Immunoglobulins"/>
    <property type="match status" value="1"/>
</dbReference>
<organism evidence="2 3">
    <name type="scientific">Pyxidicoccus parkwayensis</name>
    <dbReference type="NCBI Taxonomy" id="2813578"/>
    <lineage>
        <taxon>Bacteria</taxon>
        <taxon>Pseudomonadati</taxon>
        <taxon>Myxococcota</taxon>
        <taxon>Myxococcia</taxon>
        <taxon>Myxococcales</taxon>
        <taxon>Cystobacterineae</taxon>
        <taxon>Myxococcaceae</taxon>
        <taxon>Pyxidicoccus</taxon>
    </lineage>
</organism>
<name>A0ABX7P466_9BACT</name>
<accession>A0ABX7P466</accession>
<protein>
    <submittedName>
        <fullName evidence="2">Uncharacterized protein</fullName>
    </submittedName>
</protein>
<dbReference type="SUPFAM" id="SSF49373">
    <property type="entry name" value="Invasin/intimin cell-adhesion fragments"/>
    <property type="match status" value="1"/>
</dbReference>
<evidence type="ECO:0000313" key="3">
    <source>
        <dbReference type="Proteomes" id="UP000662747"/>
    </source>
</evidence>
<reference evidence="2 3" key="1">
    <citation type="submission" date="2021-02" db="EMBL/GenBank/DDBJ databases">
        <title>De Novo genome assembly of isolated myxobacteria.</title>
        <authorList>
            <person name="Stevens D.C."/>
        </authorList>
    </citation>
    <scope>NUCLEOTIDE SEQUENCE [LARGE SCALE GENOMIC DNA]</scope>
    <source>
        <strain evidence="3">SCPEA02</strain>
    </source>
</reference>
<evidence type="ECO:0000256" key="1">
    <source>
        <dbReference type="SAM" id="SignalP"/>
    </source>
</evidence>
<proteinExistence type="predicted"/>
<evidence type="ECO:0000313" key="2">
    <source>
        <dbReference type="EMBL" id="QSQ25269.1"/>
    </source>
</evidence>
<dbReference type="Proteomes" id="UP000662747">
    <property type="component" value="Chromosome"/>
</dbReference>
<keyword evidence="1" id="KW-0732">Signal</keyword>
<dbReference type="PROSITE" id="PS51257">
    <property type="entry name" value="PROKAR_LIPOPROTEIN"/>
    <property type="match status" value="1"/>
</dbReference>
<dbReference type="RefSeq" id="WP_206726825.1">
    <property type="nucleotide sequence ID" value="NZ_CP071090.1"/>
</dbReference>
<feature type="signal peptide" evidence="1">
    <location>
        <begin position="1"/>
        <end position="19"/>
    </location>
</feature>
<gene>
    <name evidence="2" type="ORF">JY651_10210</name>
</gene>
<dbReference type="InterPro" id="IPR008964">
    <property type="entry name" value="Invasin/intimin_cell_adhesion"/>
</dbReference>
<keyword evidence="3" id="KW-1185">Reference proteome</keyword>
<sequence>MSLKNLVLLVFTSALILTGCGGGSPPAPPNPGTPTAKKLAFTVQPSGAASGVALSPAVQVTVQSADGKTIPGAKATVTLALKANPAGGTLAGAAPVQATQGVATFAGLSLDKAGGGYTLVAHADGLEDAESQPFAISAGPAHQLAFADEPGELEAGGTFAPPVRVAVRDAAGNPVTSGTPVTLALGANPAGGTFSGTLKVTSADGVAVFPELSLDKAGEGYTLVASAQGLDSVTSRAFRVKPGKAKSLAFVTQPSATVAGQAVTPAVQVRLVDAHGNTATGTAGDVTLALGANATGATLDGTVTVAAVDGLASFTDLSVARAGDYTLAASSAGLTGATSNSFTVTSGTGMRLAFRAQPLGAVAGSDFAPAVEVVVQDARGNVAGGFSGPVTVALDANPTGDTLRGTLTVNAVAGVARFEALSLTRAGAGYSLAATSPGLAPAGSLPFDVTAAPAARLVFALQPSGQGAGVVLTPAPRVAVQDAFGNPVSSSTAAITVALSGGTPGAVLGGTATVSAVGGEATFAGLSVDRKGSGYTLAASSPGLTGATSASFDILHGAPVKLAFLAQPGTATAGAALNPAVKVVVQDVNGDTASTSVFDVTVALGANAAGGSLSGTRTVTTVDGVATFASLSLDKAGTGYTLVASATNLTSATSSAFDVTHGGAARLSFRAQPSNAAAGVSFSPAVEVSVLDASGNIVTSSSAAITLALGNNPGSATLSGTLTVNAAAGVATFAGLSLDKAGSGYTLAASAQGLTGATSAAFDIQASVPSRLAFHVAPSNAPAGEALSPAVVVRIEDAFGNRTASTASIAIALGGNSSGATLSGTLAVAAVAGEATFSSLSLDKVGTGYTLTASSPGLAPATSGAFDISANTATQLAFTAQPSDVAAGTALSPSVQVTLLDAFGNRVDSSASVTLALGANPGGATLSGVRTVNSVNGRATFSGLSLDKVGTGYTLVATSSGVTDATSSAFDVRPGAAARLAFRVQPSTVVAGAPFSPSLEVLVLDAFDNRTASTAQVTVALNDNPGGATLSGTATQNAAAGVATFDVSLDKAGTGYTLVATSPGLTDATSSAFDVQPAEAARLAFTAQPSNATAGEALAPAVEVTVQDAFGNTVPSATTITLALGDNPGGGTLGGTRSVDSAAGVAGFSTLTVDRAGAGYTLVASAEGLTPATSSTFAISAAEADRLAWRVQPSNTVAGEAITPAVEVEVQDRFGNTVTDSPAVVTVELGTTPGGGPLSGTLEQTTDQGVARFATLTLTKVAADYTLVASSPGLASVSSSPFDVTPAPAAALAFTVQPSNVVAGAAITPSVAVVVRDAFGNTATSSTATLQLALGSNPGGGTLSGTLSVDASGGAASFPGISVNKAGASYTLTVSSPGLTSADSSAFDVTPGAAAALAFTVQPSDVTAGGAITPSVAVSVVDANGNTVTTATNSITMAIGNNPGVGILNGTKTVSAVSGTATFPGLSITKTGEGYTLTAAASGFTTRTSAAFNVTPGAATSLAFYTNPPNVVTAGAAITPSVKVGVRDSFGNTVTGSTASITLSLSANPGGSTLGGTLTANAVDGVATFPDLTLDKAANNYRFAAASTGLTSNTSSLFIVQAGAASKLAFTTQPANVTAGATFSTSVKVTVQDAFGNVVTTPSINVGIVIGNNPGGATLGGTSTVATASGVATFSNLTLSRTGTGYTLVASSGTLPAVASTAFDVSAGAASQLVFTVAPTNTTAGASFTPDVQVGVRDASGNPVTSSTASITLALGNNPGGGTLAGTTTVTAVGGVATFPGVSLARAGTGYTLTASSTGLAAATSVTFDVAPGAGTQLAFTVQPSRAFANQPITPAVRVSVLDAFGNVSTGASNTVTVALGNNPGSATLGGTLGVSAVSGVASFADLVLNAMGTGYTLTASSGTLTAATSVAFDVVSAGGRFVYVDPAVGGRRIALVRNPSSTDTTAVLDLVAMEDLTGYSVGMNLPVDTSLVQANSTLMVPGDALPAGTAPTAAYGKLPSSGPLAGVLTSGQSQKVSGPGAVAGDTAIAAGSVLYTVRMDLKPGATTGVVFDGAALGPKFNALLRDRLGADVVNQSGFAIGRLEVQ</sequence>